<dbReference type="Gene3D" id="2.70.70.10">
    <property type="entry name" value="Glucose Permease (Domain IIA)"/>
    <property type="match status" value="1"/>
</dbReference>
<dbReference type="OrthoDB" id="9814460at2"/>
<dbReference type="Gene3D" id="1.10.530.10">
    <property type="match status" value="1"/>
</dbReference>
<accession>A0A1M5CLM3</accession>
<dbReference type="STRING" id="1121429.SAMN02745133_02961"/>
<keyword evidence="1" id="KW-0472">Membrane</keyword>
<keyword evidence="1" id="KW-1133">Transmembrane helix</keyword>
<gene>
    <name evidence="4" type="ORF">SAMN02745133_02961</name>
</gene>
<dbReference type="InterPro" id="IPR023346">
    <property type="entry name" value="Lysozyme-like_dom_sf"/>
</dbReference>
<dbReference type="PANTHER" id="PTHR21666:SF270">
    <property type="entry name" value="MUREIN HYDROLASE ACTIVATOR ENVC"/>
    <property type="match status" value="1"/>
</dbReference>
<sequence>MNTDQLEKEALKYGKGLGKLTFRLLFKLIKPFLPIILIIILIFFMLLALIAGVYSAFPNTSGDNKKSPILAGVFEDKAKDKELRDRYYKLCDKYNVIDTWAVNDDPIGPEDGSIYEASSDRPFYPGTKGEYVGELVDSNGQDKRLKLLWGQVHAATLYNTYANSLSQITAQLQEKTAKDLHPYFYYKKSKVITTTTEDEGNTETTVSIVYLLVEAYTIQGHYQYHYRWKTYHYEKSSVTLEELTDIKQVLPNRWQRLENWIKDEYKLNDKPEDLALARTAVWEAGQGFDARTEWLNWLLNNHLSGQYISQAMIPPELIPMFKEAEEKFGIPWWFLAAVAYKESSFNPQAENKATGCYGLMQIAPDNWPVYARRLGFDPDLDKDNPRSQIFVGAYMLKEMGLKNINWNGEWKEQTLDVLAFYGGFRGKDARERCREEYASKIWEFAEMFRVGGVRWPTPGYTTITSSFGWRDHPITGKRTFHEGIDIGAPEGATVISASKGQVTFAGWDKPNNHKKGYGLYITIRDENHLYLYGHLSAIYVKTGDQVNVGDIIGAVGNTGSSTAAHLHFEVRGLSLGGGSGQPIDPLLVLRNAENN</sequence>
<name>A0A1M5CLM3_9FIRM</name>
<evidence type="ECO:0000259" key="2">
    <source>
        <dbReference type="Pfam" id="PF01464"/>
    </source>
</evidence>
<dbReference type="GO" id="GO:0004222">
    <property type="term" value="F:metalloendopeptidase activity"/>
    <property type="evidence" value="ECO:0007669"/>
    <property type="project" value="TreeGrafter"/>
</dbReference>
<dbReference type="CDD" id="cd12797">
    <property type="entry name" value="M23_peptidase"/>
    <property type="match status" value="1"/>
</dbReference>
<dbReference type="PANTHER" id="PTHR21666">
    <property type="entry name" value="PEPTIDASE-RELATED"/>
    <property type="match status" value="1"/>
</dbReference>
<dbReference type="SUPFAM" id="SSF51261">
    <property type="entry name" value="Duplicated hybrid motif"/>
    <property type="match status" value="1"/>
</dbReference>
<protein>
    <submittedName>
        <fullName evidence="4">Transglycosylase SLT domain-containing protein</fullName>
    </submittedName>
</protein>
<dbReference type="SUPFAM" id="SSF53955">
    <property type="entry name" value="Lysozyme-like"/>
    <property type="match status" value="1"/>
</dbReference>
<feature type="domain" description="M23ase beta-sheet core" evidence="3">
    <location>
        <begin position="480"/>
        <end position="585"/>
    </location>
</feature>
<keyword evidence="5" id="KW-1185">Reference proteome</keyword>
<dbReference type="InterPro" id="IPR050570">
    <property type="entry name" value="Cell_wall_metabolism_enzyme"/>
</dbReference>
<dbReference type="InterPro" id="IPR016047">
    <property type="entry name" value="M23ase_b-sheet_dom"/>
</dbReference>
<dbReference type="InterPro" id="IPR011055">
    <property type="entry name" value="Dup_hybrid_motif"/>
</dbReference>
<dbReference type="InterPro" id="IPR008258">
    <property type="entry name" value="Transglycosylase_SLT_dom_1"/>
</dbReference>
<proteinExistence type="predicted"/>
<dbReference type="Pfam" id="PF01464">
    <property type="entry name" value="SLT"/>
    <property type="match status" value="1"/>
</dbReference>
<dbReference type="EMBL" id="FQUY01000034">
    <property type="protein sequence ID" value="SHF55613.1"/>
    <property type="molecule type" value="Genomic_DNA"/>
</dbReference>
<dbReference type="Pfam" id="PF01551">
    <property type="entry name" value="Peptidase_M23"/>
    <property type="match status" value="1"/>
</dbReference>
<reference evidence="5" key="1">
    <citation type="submission" date="2016-11" db="EMBL/GenBank/DDBJ databases">
        <authorList>
            <person name="Varghese N."/>
            <person name="Submissions S."/>
        </authorList>
    </citation>
    <scope>NUCLEOTIDE SEQUENCE [LARGE SCALE GENOMIC DNA]</scope>
    <source>
        <strain evidence="5">DSM 12395</strain>
    </source>
</reference>
<evidence type="ECO:0000259" key="3">
    <source>
        <dbReference type="Pfam" id="PF01551"/>
    </source>
</evidence>
<dbReference type="Proteomes" id="UP000184148">
    <property type="component" value="Unassembled WGS sequence"/>
</dbReference>
<evidence type="ECO:0000256" key="1">
    <source>
        <dbReference type="SAM" id="Phobius"/>
    </source>
</evidence>
<evidence type="ECO:0000313" key="4">
    <source>
        <dbReference type="EMBL" id="SHF55613.1"/>
    </source>
</evidence>
<evidence type="ECO:0000313" key="5">
    <source>
        <dbReference type="Proteomes" id="UP000184148"/>
    </source>
</evidence>
<feature type="domain" description="Transglycosylase SLT" evidence="2">
    <location>
        <begin position="320"/>
        <end position="400"/>
    </location>
</feature>
<dbReference type="AlphaFoldDB" id="A0A1M5CLM3"/>
<organism evidence="4 5">
    <name type="scientific">Desulforamulus putei DSM 12395</name>
    <dbReference type="NCBI Taxonomy" id="1121429"/>
    <lineage>
        <taxon>Bacteria</taxon>
        <taxon>Bacillati</taxon>
        <taxon>Bacillota</taxon>
        <taxon>Clostridia</taxon>
        <taxon>Eubacteriales</taxon>
        <taxon>Peptococcaceae</taxon>
        <taxon>Desulforamulus</taxon>
    </lineage>
</organism>
<feature type="transmembrane region" description="Helical" evidence="1">
    <location>
        <begin position="32"/>
        <end position="57"/>
    </location>
</feature>
<keyword evidence="1" id="KW-0812">Transmembrane</keyword>